<sequence length="221" mass="23601">MHTKQSSKSRLPAVLAAAGLALAGCGSEEGQEQEPRDHTEGGGAEGEGAHPDERTGPFATAELMDADAETVGQVEFYDRDVQTEVVALVEDFDPGFYGFHIHENGECEPNSEDPNDPENTGDFMSAGGHLTADDAEDHPEHAGDMPPLHVNEDGTATMSFHTDRLDESLLVEGEEGTAVMVHSDPDNFAHVPERYLDGDEPDEDTLNTGDAGDRLACGVIE</sequence>
<evidence type="ECO:0000313" key="7">
    <source>
        <dbReference type="EMBL" id="MDR7345884.1"/>
    </source>
</evidence>
<comment type="function">
    <text evidence="2">Destroys radicals which are normally produced within the cells and which are toxic to biological systems. May play a role in favoring mycobacterial survival in phagocytes.</text>
</comment>
<reference evidence="7 8" key="1">
    <citation type="submission" date="2023-07" db="EMBL/GenBank/DDBJ databases">
        <title>Sequencing the genomes of 1000 actinobacteria strains.</title>
        <authorList>
            <person name="Klenk H.-P."/>
        </authorList>
    </citation>
    <scope>NUCLEOTIDE SEQUENCE [LARGE SCALE GENOMIC DNA]</scope>
    <source>
        <strain evidence="7 8">DSM 22966</strain>
    </source>
</reference>
<keyword evidence="8" id="KW-1185">Reference proteome</keyword>
<keyword evidence="3" id="KW-0186">Copper</keyword>
<keyword evidence="3" id="KW-0479">Metal-binding</keyword>
<feature type="region of interest" description="Disordered" evidence="4">
    <location>
        <begin position="104"/>
        <end position="146"/>
    </location>
</feature>
<dbReference type="InterPro" id="IPR036423">
    <property type="entry name" value="SOD-like_Cu/Zn_dom_sf"/>
</dbReference>
<evidence type="ECO:0000259" key="6">
    <source>
        <dbReference type="Pfam" id="PF00080"/>
    </source>
</evidence>
<dbReference type="PROSITE" id="PS51257">
    <property type="entry name" value="PROKAR_LIPOPROTEIN"/>
    <property type="match status" value="1"/>
</dbReference>
<keyword evidence="3 7" id="KW-0560">Oxidoreductase</keyword>
<dbReference type="InterPro" id="IPR018152">
    <property type="entry name" value="SOD_Cu/Zn_BS"/>
</dbReference>
<evidence type="ECO:0000256" key="1">
    <source>
        <dbReference type="ARBA" id="ARBA00010457"/>
    </source>
</evidence>
<protein>
    <recommendedName>
        <fullName evidence="3">Superoxide dismutase [Cu-Zn]</fullName>
        <ecNumber evidence="3">1.15.1.1</ecNumber>
    </recommendedName>
</protein>
<organism evidence="7 8">
    <name type="scientific">Enteractinococcus fodinae</name>
    <dbReference type="NCBI Taxonomy" id="684663"/>
    <lineage>
        <taxon>Bacteria</taxon>
        <taxon>Bacillati</taxon>
        <taxon>Actinomycetota</taxon>
        <taxon>Actinomycetes</taxon>
        <taxon>Micrococcales</taxon>
        <taxon>Micrococcaceae</taxon>
    </lineage>
</organism>
<dbReference type="InterPro" id="IPR001424">
    <property type="entry name" value="SOD_Cu_Zn_dom"/>
</dbReference>
<evidence type="ECO:0000256" key="3">
    <source>
        <dbReference type="RuleBase" id="RU000393"/>
    </source>
</evidence>
<dbReference type="PROSITE" id="PS00332">
    <property type="entry name" value="SOD_CU_ZN_2"/>
    <property type="match status" value="1"/>
</dbReference>
<dbReference type="InterPro" id="IPR024134">
    <property type="entry name" value="SOD_Cu/Zn_/chaperone"/>
</dbReference>
<dbReference type="Proteomes" id="UP001183794">
    <property type="component" value="Unassembled WGS sequence"/>
</dbReference>
<keyword evidence="3" id="KW-0862">Zinc</keyword>
<dbReference type="PANTHER" id="PTHR10003">
    <property type="entry name" value="SUPEROXIDE DISMUTASE CU-ZN -RELATED"/>
    <property type="match status" value="1"/>
</dbReference>
<name>A0ABU2AX12_9MICC</name>
<dbReference type="GO" id="GO:0004784">
    <property type="term" value="F:superoxide dismutase activity"/>
    <property type="evidence" value="ECO:0007669"/>
    <property type="project" value="UniProtKB-EC"/>
</dbReference>
<evidence type="ECO:0000256" key="2">
    <source>
        <dbReference type="ARBA" id="ARBA00024900"/>
    </source>
</evidence>
<proteinExistence type="inferred from homology"/>
<comment type="cofactor">
    <cofactor evidence="3">
        <name>Zn(2+)</name>
        <dbReference type="ChEBI" id="CHEBI:29105"/>
    </cofactor>
    <text evidence="3">Binds 1 zinc ion per subunit.</text>
</comment>
<comment type="similarity">
    <text evidence="1 3">Belongs to the Cu-Zn superoxide dismutase family.</text>
</comment>
<keyword evidence="5" id="KW-0732">Signal</keyword>
<feature type="chain" id="PRO_5047100816" description="Superoxide dismutase [Cu-Zn]" evidence="5">
    <location>
        <begin position="24"/>
        <end position="221"/>
    </location>
</feature>
<dbReference type="EC" id="1.15.1.1" evidence="3"/>
<evidence type="ECO:0000313" key="8">
    <source>
        <dbReference type="Proteomes" id="UP001183794"/>
    </source>
</evidence>
<feature type="region of interest" description="Disordered" evidence="4">
    <location>
        <begin position="24"/>
        <end position="61"/>
    </location>
</feature>
<comment type="catalytic activity">
    <reaction evidence="3">
        <text>2 superoxide + 2 H(+) = H2O2 + O2</text>
        <dbReference type="Rhea" id="RHEA:20696"/>
        <dbReference type="ChEBI" id="CHEBI:15378"/>
        <dbReference type="ChEBI" id="CHEBI:15379"/>
        <dbReference type="ChEBI" id="CHEBI:16240"/>
        <dbReference type="ChEBI" id="CHEBI:18421"/>
        <dbReference type="EC" id="1.15.1.1"/>
    </reaction>
</comment>
<dbReference type="Gene3D" id="2.60.40.200">
    <property type="entry name" value="Superoxide dismutase, copper/zinc binding domain"/>
    <property type="match status" value="1"/>
</dbReference>
<comment type="caution">
    <text evidence="7">The sequence shown here is derived from an EMBL/GenBank/DDBJ whole genome shotgun (WGS) entry which is preliminary data.</text>
</comment>
<feature type="signal peptide" evidence="5">
    <location>
        <begin position="1"/>
        <end position="23"/>
    </location>
</feature>
<dbReference type="EMBL" id="JAVDYJ010000001">
    <property type="protein sequence ID" value="MDR7345884.1"/>
    <property type="molecule type" value="Genomic_DNA"/>
</dbReference>
<evidence type="ECO:0000256" key="4">
    <source>
        <dbReference type="SAM" id="MobiDB-lite"/>
    </source>
</evidence>
<dbReference type="SUPFAM" id="SSF49329">
    <property type="entry name" value="Cu,Zn superoxide dismutase-like"/>
    <property type="match status" value="1"/>
</dbReference>
<dbReference type="Pfam" id="PF00080">
    <property type="entry name" value="Sod_Cu"/>
    <property type="match status" value="1"/>
</dbReference>
<dbReference type="RefSeq" id="WP_310170126.1">
    <property type="nucleotide sequence ID" value="NZ_BAABHE010000002.1"/>
</dbReference>
<feature type="domain" description="Superoxide dismutase copper/zinc binding" evidence="6">
    <location>
        <begin position="72"/>
        <end position="220"/>
    </location>
</feature>
<comment type="cofactor">
    <cofactor evidence="3">
        <name>Cu cation</name>
        <dbReference type="ChEBI" id="CHEBI:23378"/>
    </cofactor>
    <text evidence="3">Binds 1 copper ion per subunit.</text>
</comment>
<evidence type="ECO:0000256" key="5">
    <source>
        <dbReference type="SAM" id="SignalP"/>
    </source>
</evidence>
<accession>A0ABU2AX12</accession>
<gene>
    <name evidence="7" type="ORF">J2S62_000141</name>
</gene>